<dbReference type="STRING" id="229205.SAMN05444372_11716"/>
<dbReference type="EMBL" id="FQWF01000017">
    <property type="protein sequence ID" value="SHH13453.1"/>
    <property type="molecule type" value="Genomic_DNA"/>
</dbReference>
<accession>A0A1M5QIV9</accession>
<proteinExistence type="predicted"/>
<organism evidence="1 2">
    <name type="scientific">Flavobacterium micromati</name>
    <dbReference type="NCBI Taxonomy" id="229205"/>
    <lineage>
        <taxon>Bacteria</taxon>
        <taxon>Pseudomonadati</taxon>
        <taxon>Bacteroidota</taxon>
        <taxon>Flavobacteriia</taxon>
        <taxon>Flavobacteriales</taxon>
        <taxon>Flavobacteriaceae</taxon>
        <taxon>Flavobacterium</taxon>
    </lineage>
</organism>
<dbReference type="RefSeq" id="WP_073021867.1">
    <property type="nucleotide sequence ID" value="NZ_FQWF01000017.1"/>
</dbReference>
<dbReference type="Proteomes" id="UP000184020">
    <property type="component" value="Unassembled WGS sequence"/>
</dbReference>
<name>A0A1M5QIV9_9FLAO</name>
<evidence type="ECO:0000313" key="1">
    <source>
        <dbReference type="EMBL" id="SHH13453.1"/>
    </source>
</evidence>
<sequence>MKNIYLNSGSINDVFNDIKSSFEGVLKVSNSEFNLALDCKFFKGNIDLLTFNPAITSIQVKMSFLDDVTVSLESFNNSSIVFAYCNDGNFRHSFGISGEQTNLRNQQSVIITSTKSVNTILHFKKNSIVQFTIIKAETSALKQSADDSLLSNLKNTFLNKQANYIYPDRQCIKIEEMINQLKNKTNKGIPSFALKKEIIESLLLLEIDKNTSPVLKMTQAIKGTVLKQMKQTKKIQRILNQYTLNLQYIKVFSSKNNIFIK</sequence>
<dbReference type="AlphaFoldDB" id="A0A1M5QIV9"/>
<reference evidence="2" key="1">
    <citation type="submission" date="2016-11" db="EMBL/GenBank/DDBJ databases">
        <authorList>
            <person name="Varghese N."/>
            <person name="Submissions S."/>
        </authorList>
    </citation>
    <scope>NUCLEOTIDE SEQUENCE [LARGE SCALE GENOMIC DNA]</scope>
    <source>
        <strain evidence="2">DSM 17659</strain>
    </source>
</reference>
<evidence type="ECO:0000313" key="2">
    <source>
        <dbReference type="Proteomes" id="UP000184020"/>
    </source>
</evidence>
<gene>
    <name evidence="1" type="ORF">SAMN05444372_11716</name>
</gene>
<dbReference type="OrthoDB" id="2666928at2"/>
<keyword evidence="2" id="KW-1185">Reference proteome</keyword>
<protein>
    <submittedName>
        <fullName evidence="1">Uncharacterized protein</fullName>
    </submittedName>
</protein>